<dbReference type="EMBL" id="PNXQ01000016">
    <property type="protein sequence ID" value="TKH41976.1"/>
    <property type="molecule type" value="Genomic_DNA"/>
</dbReference>
<accession>A0A0D7WT29</accession>
<gene>
    <name evidence="3" type="ORF">C1I60_21985</name>
    <name evidence="2" type="ORF">QD47_28880</name>
</gene>
<sequence>MKLTEALWMTVASMATGVILSCFSLVKAPWNALLSLVAVLIVLFYFRKNERRGLRIGFVISSVLYYILFIFILSAYLYVRGLV</sequence>
<dbReference type="PATRIC" id="fig|159743.3.peg.6447"/>
<dbReference type="OrthoDB" id="2650728at2"/>
<protein>
    <submittedName>
        <fullName evidence="2">Uncharacterized protein</fullName>
    </submittedName>
</protein>
<evidence type="ECO:0000256" key="1">
    <source>
        <dbReference type="SAM" id="Phobius"/>
    </source>
</evidence>
<evidence type="ECO:0000313" key="3">
    <source>
        <dbReference type="EMBL" id="TKH41976.1"/>
    </source>
</evidence>
<feature type="transmembrane region" description="Helical" evidence="1">
    <location>
        <begin position="54"/>
        <end position="79"/>
    </location>
</feature>
<proteinExistence type="predicted"/>
<evidence type="ECO:0000313" key="4">
    <source>
        <dbReference type="Proteomes" id="UP000032534"/>
    </source>
</evidence>
<dbReference type="RefSeq" id="WP_044649370.1">
    <property type="nucleotide sequence ID" value="NZ_JTHP01000136.1"/>
</dbReference>
<dbReference type="Proteomes" id="UP000308114">
    <property type="component" value="Unassembled WGS sequence"/>
</dbReference>
<comment type="caution">
    <text evidence="2">The sequence shown here is derived from an EMBL/GenBank/DDBJ whole genome shotgun (WGS) entry which is preliminary data.</text>
</comment>
<keyword evidence="1" id="KW-1133">Transmembrane helix</keyword>
<evidence type="ECO:0000313" key="5">
    <source>
        <dbReference type="Proteomes" id="UP000308114"/>
    </source>
</evidence>
<feature type="transmembrane region" description="Helical" evidence="1">
    <location>
        <begin position="7"/>
        <end position="26"/>
    </location>
</feature>
<dbReference type="Proteomes" id="UP000032534">
    <property type="component" value="Unassembled WGS sequence"/>
</dbReference>
<keyword evidence="4" id="KW-1185">Reference proteome</keyword>
<feature type="transmembrane region" description="Helical" evidence="1">
    <location>
        <begin position="32"/>
        <end position="47"/>
    </location>
</feature>
<name>A0A0D7WT29_9BACL</name>
<dbReference type="AlphaFoldDB" id="A0A0D7WT29"/>
<dbReference type="EMBL" id="JTHP01000136">
    <property type="protein sequence ID" value="KJD42326.1"/>
    <property type="molecule type" value="Genomic_DNA"/>
</dbReference>
<keyword evidence="1" id="KW-0472">Membrane</keyword>
<organism evidence="2 4">
    <name type="scientific">Paenibacillus terrae</name>
    <dbReference type="NCBI Taxonomy" id="159743"/>
    <lineage>
        <taxon>Bacteria</taxon>
        <taxon>Bacillati</taxon>
        <taxon>Bacillota</taxon>
        <taxon>Bacilli</taxon>
        <taxon>Bacillales</taxon>
        <taxon>Paenibacillaceae</taxon>
        <taxon>Paenibacillus</taxon>
    </lineage>
</organism>
<dbReference type="PROSITE" id="PS51257">
    <property type="entry name" value="PROKAR_LIPOPROTEIN"/>
    <property type="match status" value="1"/>
</dbReference>
<evidence type="ECO:0000313" key="2">
    <source>
        <dbReference type="EMBL" id="KJD42326.1"/>
    </source>
</evidence>
<reference evidence="2 4" key="1">
    <citation type="submission" date="2014-11" db="EMBL/GenBank/DDBJ databases">
        <title>Draft Genome Sequences of Paenibacillus polymyxa NRRL B-30509 and Paenibacillus terrae NRRL B-30644, Strains from a Poultry Environment that Produce Tridecaptin A and Paenicidins.</title>
        <authorList>
            <person name="van Belkum M.J."/>
            <person name="Lohans C.T."/>
            <person name="Vederas J.C."/>
        </authorList>
    </citation>
    <scope>NUCLEOTIDE SEQUENCE [LARGE SCALE GENOMIC DNA]</scope>
    <source>
        <strain evidence="2 4">NRRL B-30644</strain>
    </source>
</reference>
<reference evidence="3 5" key="2">
    <citation type="submission" date="2018-01" db="EMBL/GenBank/DDBJ databases">
        <title>Bacillales members from the olive rhizosphere are effective biological control agents against Verticillium dahliae.</title>
        <authorList>
            <person name="Gomez-Lama C."/>
            <person name="Legarda G."/>
            <person name="Ruano-Rosa D."/>
            <person name="Pizarro-Tobias P."/>
            <person name="Valverde-Corredor A."/>
            <person name="Niqui J.L."/>
            <person name="Trivino J.C."/>
            <person name="Roca A."/>
            <person name="Mercado-Blanco J."/>
        </authorList>
    </citation>
    <scope>NUCLEOTIDE SEQUENCE [LARGE SCALE GENOMIC DNA]</scope>
    <source>
        <strain evidence="3 5">PIC167</strain>
    </source>
</reference>
<keyword evidence="1" id="KW-0812">Transmembrane</keyword>